<gene>
    <name evidence="2" type="ORF">E2C06_17355</name>
</gene>
<proteinExistence type="predicted"/>
<organism evidence="2 3">
    <name type="scientific">Dankookia rubra</name>
    <dbReference type="NCBI Taxonomy" id="1442381"/>
    <lineage>
        <taxon>Bacteria</taxon>
        <taxon>Pseudomonadati</taxon>
        <taxon>Pseudomonadota</taxon>
        <taxon>Alphaproteobacteria</taxon>
        <taxon>Acetobacterales</taxon>
        <taxon>Roseomonadaceae</taxon>
        <taxon>Dankookia</taxon>
    </lineage>
</organism>
<feature type="compositionally biased region" description="Basic and acidic residues" evidence="1">
    <location>
        <begin position="43"/>
        <end position="56"/>
    </location>
</feature>
<protein>
    <submittedName>
        <fullName evidence="2">Uncharacterized protein</fullName>
    </submittedName>
</protein>
<sequence length="65" mass="7375">MDRMDLRRRLGWSAAEAKAAARAAMLRRRQPAQAPVTAADCLKLGREPERRLEPLRRGQGVAQHR</sequence>
<name>A0A4V3AA09_9PROT</name>
<dbReference type="EMBL" id="SMSJ01000023">
    <property type="protein sequence ID" value="TDH61275.1"/>
    <property type="molecule type" value="Genomic_DNA"/>
</dbReference>
<evidence type="ECO:0000313" key="2">
    <source>
        <dbReference type="EMBL" id="TDH61275.1"/>
    </source>
</evidence>
<feature type="region of interest" description="Disordered" evidence="1">
    <location>
        <begin position="28"/>
        <end position="65"/>
    </location>
</feature>
<keyword evidence="3" id="KW-1185">Reference proteome</keyword>
<evidence type="ECO:0000256" key="1">
    <source>
        <dbReference type="SAM" id="MobiDB-lite"/>
    </source>
</evidence>
<dbReference type="Proteomes" id="UP000295096">
    <property type="component" value="Unassembled WGS sequence"/>
</dbReference>
<comment type="caution">
    <text evidence="2">The sequence shown here is derived from an EMBL/GenBank/DDBJ whole genome shotgun (WGS) entry which is preliminary data.</text>
</comment>
<dbReference type="RefSeq" id="WP_133289881.1">
    <property type="nucleotide sequence ID" value="NZ_SMSJ01000023.1"/>
</dbReference>
<accession>A0A4V3AA09</accession>
<reference evidence="2 3" key="1">
    <citation type="journal article" date="2016" name="J. Microbiol.">
        <title>Dankookia rubra gen. nov., sp. nov., an alphaproteobacterium isolated from sediment of a shallow stream.</title>
        <authorList>
            <person name="Kim W.H."/>
            <person name="Kim D.H."/>
            <person name="Kang K."/>
            <person name="Ahn T.Y."/>
        </authorList>
    </citation>
    <scope>NUCLEOTIDE SEQUENCE [LARGE SCALE GENOMIC DNA]</scope>
    <source>
        <strain evidence="2 3">JCM30602</strain>
    </source>
</reference>
<dbReference type="AlphaFoldDB" id="A0A4V3AA09"/>
<evidence type="ECO:0000313" key="3">
    <source>
        <dbReference type="Proteomes" id="UP000295096"/>
    </source>
</evidence>